<dbReference type="OrthoDB" id="8960888at2"/>
<accession>A0A2U3MXI5</accession>
<keyword evidence="3" id="KW-1185">Reference proteome</keyword>
<dbReference type="Gene3D" id="1.25.40.20">
    <property type="entry name" value="Ankyrin repeat-containing domain"/>
    <property type="match status" value="1"/>
</dbReference>
<evidence type="ECO:0000313" key="3">
    <source>
        <dbReference type="Proteomes" id="UP000245974"/>
    </source>
</evidence>
<feature type="repeat" description="ANK" evidence="1">
    <location>
        <begin position="39"/>
        <end position="71"/>
    </location>
</feature>
<evidence type="ECO:0000256" key="1">
    <source>
        <dbReference type="PROSITE-ProRule" id="PRU00023"/>
    </source>
</evidence>
<dbReference type="AlphaFoldDB" id="A0A2U3MXI5"/>
<name>A0A2U3MXI5_9GAMM</name>
<dbReference type="PROSITE" id="PS50297">
    <property type="entry name" value="ANK_REP_REGION"/>
    <property type="match status" value="1"/>
</dbReference>
<proteinExistence type="predicted"/>
<dbReference type="InParanoid" id="A0A2U3MXI5"/>
<dbReference type="Proteomes" id="UP000245974">
    <property type="component" value="Unassembled WGS sequence"/>
</dbReference>
<dbReference type="PROSITE" id="PS50088">
    <property type="entry name" value="ANK_REPEAT"/>
    <property type="match status" value="1"/>
</dbReference>
<reference evidence="3" key="1">
    <citation type="submission" date="2018-03" db="EMBL/GenBank/DDBJ databases">
        <authorList>
            <person name="Blom J."/>
        </authorList>
    </citation>
    <scope>NUCLEOTIDE SEQUENCE [LARGE SCALE GENOMIC DNA]</scope>
    <source>
        <strain evidence="3">KPC-SM-21</strain>
    </source>
</reference>
<keyword evidence="1" id="KW-0040">ANK repeat</keyword>
<dbReference type="RefSeq" id="WP_121973585.1">
    <property type="nucleotide sequence ID" value="NZ_OOGT01000041.1"/>
</dbReference>
<evidence type="ECO:0000313" key="2">
    <source>
        <dbReference type="EMBL" id="SPL70084.1"/>
    </source>
</evidence>
<dbReference type="InterPro" id="IPR002110">
    <property type="entry name" value="Ankyrin_rpt"/>
</dbReference>
<sequence>MKKLFQAIRNREIQTIKNLILDHPEYVNAVAKAPPIRDDGQSPLQVALRCRNFNAAHFLLEQGADVCFIEQPALKTWKKPVLHDAVIAVASMARFEIINDTVQQDASDYYRIDAIKENFDQALVLLKNMLQKGADVNVLDSHGNSVLLLLCLEIEAHRIDKKRALAYETIEDLRQLFDLLIQSGAHLCSTTAKHKSVRERFPKLLKELNLYDR</sequence>
<protein>
    <submittedName>
        <fullName evidence="2">Ankyrin repeats (3 copies)</fullName>
    </submittedName>
</protein>
<organism evidence="2 3">
    <name type="scientific">Acinetobacter stercoris</name>
    <dbReference type="NCBI Taxonomy" id="2126983"/>
    <lineage>
        <taxon>Bacteria</taxon>
        <taxon>Pseudomonadati</taxon>
        <taxon>Pseudomonadota</taxon>
        <taxon>Gammaproteobacteria</taxon>
        <taxon>Moraxellales</taxon>
        <taxon>Moraxellaceae</taxon>
        <taxon>Acinetobacter</taxon>
    </lineage>
</organism>
<dbReference type="EMBL" id="OOGT01000041">
    <property type="protein sequence ID" value="SPL70084.1"/>
    <property type="molecule type" value="Genomic_DNA"/>
</dbReference>
<dbReference type="InterPro" id="IPR036770">
    <property type="entry name" value="Ankyrin_rpt-contain_sf"/>
</dbReference>
<dbReference type="Pfam" id="PF13606">
    <property type="entry name" value="Ank_3"/>
    <property type="match status" value="1"/>
</dbReference>
<dbReference type="SUPFAM" id="SSF48403">
    <property type="entry name" value="Ankyrin repeat"/>
    <property type="match status" value="1"/>
</dbReference>
<gene>
    <name evidence="2" type="ORF">KPC_1262</name>
</gene>